<feature type="transmembrane region" description="Helical" evidence="2">
    <location>
        <begin position="28"/>
        <end position="54"/>
    </location>
</feature>
<proteinExistence type="predicted"/>
<feature type="transmembrane region" description="Helical" evidence="2">
    <location>
        <begin position="156"/>
        <end position="176"/>
    </location>
</feature>
<dbReference type="Proteomes" id="UP001465755">
    <property type="component" value="Unassembled WGS sequence"/>
</dbReference>
<feature type="region of interest" description="Disordered" evidence="1">
    <location>
        <begin position="191"/>
        <end position="228"/>
    </location>
</feature>
<dbReference type="EMBL" id="JALJOQ010000031">
    <property type="protein sequence ID" value="KAK9807327.1"/>
    <property type="molecule type" value="Genomic_DNA"/>
</dbReference>
<accession>A0AAW1PGR2</accession>
<feature type="transmembrane region" description="Helical" evidence="2">
    <location>
        <begin position="94"/>
        <end position="115"/>
    </location>
</feature>
<evidence type="ECO:0000256" key="2">
    <source>
        <dbReference type="SAM" id="Phobius"/>
    </source>
</evidence>
<protein>
    <recommendedName>
        <fullName evidence="5">DUF962 domain-containing protein</fullName>
    </recommendedName>
</protein>
<dbReference type="Pfam" id="PF06127">
    <property type="entry name" value="Mpo1-like"/>
    <property type="match status" value="1"/>
</dbReference>
<evidence type="ECO:0000313" key="4">
    <source>
        <dbReference type="Proteomes" id="UP001465755"/>
    </source>
</evidence>
<reference evidence="3 4" key="1">
    <citation type="journal article" date="2024" name="Nat. Commun.">
        <title>Phylogenomics reveals the evolutionary origins of lichenization in chlorophyte algae.</title>
        <authorList>
            <person name="Puginier C."/>
            <person name="Libourel C."/>
            <person name="Otte J."/>
            <person name="Skaloud P."/>
            <person name="Haon M."/>
            <person name="Grisel S."/>
            <person name="Petersen M."/>
            <person name="Berrin J.G."/>
            <person name="Delaux P.M."/>
            <person name="Dal Grande F."/>
            <person name="Keller J."/>
        </authorList>
    </citation>
    <scope>NUCLEOTIDE SEQUENCE [LARGE SCALE GENOMIC DNA]</scope>
    <source>
        <strain evidence="3 4">SAG 2036</strain>
    </source>
</reference>
<keyword evidence="2" id="KW-0812">Transmembrane</keyword>
<keyword evidence="2" id="KW-0472">Membrane</keyword>
<evidence type="ECO:0000256" key="1">
    <source>
        <dbReference type="SAM" id="MobiDB-lite"/>
    </source>
</evidence>
<evidence type="ECO:0000313" key="3">
    <source>
        <dbReference type="EMBL" id="KAK9807327.1"/>
    </source>
</evidence>
<dbReference type="InterPro" id="IPR009305">
    <property type="entry name" value="Mpo1-like"/>
</dbReference>
<organism evidence="3 4">
    <name type="scientific">Symbiochloris irregularis</name>
    <dbReference type="NCBI Taxonomy" id="706552"/>
    <lineage>
        <taxon>Eukaryota</taxon>
        <taxon>Viridiplantae</taxon>
        <taxon>Chlorophyta</taxon>
        <taxon>core chlorophytes</taxon>
        <taxon>Trebouxiophyceae</taxon>
        <taxon>Trebouxiales</taxon>
        <taxon>Trebouxiaceae</taxon>
        <taxon>Symbiochloris</taxon>
    </lineage>
</organism>
<feature type="transmembrane region" description="Helical" evidence="2">
    <location>
        <begin position="66"/>
        <end position="88"/>
    </location>
</feature>
<keyword evidence="4" id="KW-1185">Reference proteome</keyword>
<dbReference type="GO" id="GO:0046521">
    <property type="term" value="P:sphingoid catabolic process"/>
    <property type="evidence" value="ECO:0007669"/>
    <property type="project" value="TreeGrafter"/>
</dbReference>
<evidence type="ECO:0008006" key="5">
    <source>
        <dbReference type="Google" id="ProtNLM"/>
    </source>
</evidence>
<sequence>MGFIGFNFNLLDQLSFYGFYHQKHGNQIIHFFFVPAILWSVDVWLAYTGALWGVDLPAHLSFLPPWLAGAAVFNWTLVNNFIVLGLYFTTLEPFAGLSWTACIGLPLWLSATLFWQHVAHAWAWAIPVHIAGWLMQVVVGHIMIEHRKPALLDSLFQSLILASLFAWMEGLFRLGYRPKLQEQLRKRIAERGQQAASDSTSPLLAQSDRQPAASMTKKGLSGSSSSAQ</sequence>
<comment type="caution">
    <text evidence="3">The sequence shown here is derived from an EMBL/GenBank/DDBJ whole genome shotgun (WGS) entry which is preliminary data.</text>
</comment>
<dbReference type="GO" id="GO:0005783">
    <property type="term" value="C:endoplasmic reticulum"/>
    <property type="evidence" value="ECO:0007669"/>
    <property type="project" value="TreeGrafter"/>
</dbReference>
<feature type="compositionally biased region" description="Polar residues" evidence="1">
    <location>
        <begin position="194"/>
        <end position="209"/>
    </location>
</feature>
<feature type="transmembrane region" description="Helical" evidence="2">
    <location>
        <begin position="122"/>
        <end position="144"/>
    </location>
</feature>
<dbReference type="GO" id="GO:0016020">
    <property type="term" value="C:membrane"/>
    <property type="evidence" value="ECO:0007669"/>
    <property type="project" value="GOC"/>
</dbReference>
<gene>
    <name evidence="3" type="ORF">WJX73_002373</name>
</gene>
<dbReference type="PANTHER" id="PTHR28026">
    <property type="entry name" value="DUF962 DOMAIN PROTEIN (AFU_ORTHOLOGUE AFUA_8G05310)"/>
    <property type="match status" value="1"/>
</dbReference>
<name>A0AAW1PGR2_9CHLO</name>
<dbReference type="AlphaFoldDB" id="A0AAW1PGR2"/>
<dbReference type="PANTHER" id="PTHR28026:SF9">
    <property type="entry name" value="2-HYDROXY-PALMITIC ACID DIOXYGENASE MPO1"/>
    <property type="match status" value="1"/>
</dbReference>
<keyword evidence="2" id="KW-1133">Transmembrane helix</keyword>